<feature type="binding site" evidence="4">
    <location>
        <position position="157"/>
    </location>
    <ligand>
        <name>Mg(2+)</name>
        <dbReference type="ChEBI" id="CHEBI:18420"/>
    </ligand>
</feature>
<dbReference type="PANTHER" id="PTHR10509:SF14">
    <property type="entry name" value="CAFFEOYL-COA O-METHYLTRANSFERASE 3-RELATED"/>
    <property type="match status" value="1"/>
</dbReference>
<keyword evidence="1 4" id="KW-0489">Methyltransferase</keyword>
<evidence type="ECO:0000256" key="4">
    <source>
        <dbReference type="HAMAP-Rule" id="MF_02217"/>
    </source>
</evidence>
<dbReference type="EMBL" id="BMLW01000010">
    <property type="protein sequence ID" value="GGP13732.1"/>
    <property type="molecule type" value="Genomic_DNA"/>
</dbReference>
<feature type="binding site" evidence="4">
    <location>
        <position position="158"/>
    </location>
    <ligand>
        <name>Mg(2+)</name>
        <dbReference type="ChEBI" id="CHEBI:18420"/>
    </ligand>
</feature>
<dbReference type="Pfam" id="PF01596">
    <property type="entry name" value="Methyltransf_3"/>
    <property type="match status" value="1"/>
</dbReference>
<gene>
    <name evidence="5" type="primary">yrrM</name>
    <name evidence="4" type="synonym">trmR</name>
    <name evidence="5" type="ORF">GCM10011346_34970</name>
</gene>
<comment type="catalytic activity">
    <reaction evidence="4">
        <text>5-hydroxyuridine(34) in tRNA + S-adenosyl-L-methionine = 5-methoxyuridine(34) in tRNA + S-adenosyl-L-homocysteine + H(+)</text>
        <dbReference type="Rhea" id="RHEA:60524"/>
        <dbReference type="Rhea" id="RHEA-COMP:13381"/>
        <dbReference type="Rhea" id="RHEA-COMP:15591"/>
        <dbReference type="ChEBI" id="CHEBI:15378"/>
        <dbReference type="ChEBI" id="CHEBI:57856"/>
        <dbReference type="ChEBI" id="CHEBI:59789"/>
        <dbReference type="ChEBI" id="CHEBI:136877"/>
        <dbReference type="ChEBI" id="CHEBI:143860"/>
    </reaction>
</comment>
<dbReference type="InterPro" id="IPR050362">
    <property type="entry name" value="Cation-dep_OMT"/>
</dbReference>
<dbReference type="PROSITE" id="PS51682">
    <property type="entry name" value="SAM_OMT_I"/>
    <property type="match status" value="1"/>
</dbReference>
<feature type="binding site" evidence="4">
    <location>
        <position position="131"/>
    </location>
    <ligand>
        <name>Mg(2+)</name>
        <dbReference type="ChEBI" id="CHEBI:18420"/>
    </ligand>
</feature>
<keyword evidence="3 4" id="KW-0949">S-adenosyl-L-methionine</keyword>
<dbReference type="EC" id="2.1.1.-" evidence="4"/>
<sequence length="212" mass="24323">MDKKIEKYLENLLPASPESARTLEKYAEINHVPIIHRNSMNMINLILTMKQPESILEVGTAIGYSALRMLEGAQDAKIITIEKDEKRYHEAATNIQEQKRDSQIEVILGDAADVMQDLAEKEKQFDVIFIDAAKGQYQSYFDLADRMLISGGILITDNVLFRGMVYSDEETPKKYKTLVRKLKAYNEMLMNHPYYHTSIIPIDDGVSISYKR</sequence>
<feature type="binding site" evidence="4">
    <location>
        <position position="82"/>
    </location>
    <ligand>
        <name>S-adenosyl-L-methionine</name>
        <dbReference type="ChEBI" id="CHEBI:59789"/>
    </ligand>
</feature>
<evidence type="ECO:0000256" key="1">
    <source>
        <dbReference type="ARBA" id="ARBA00022603"/>
    </source>
</evidence>
<keyword evidence="4" id="KW-0460">Magnesium</keyword>
<dbReference type="RefSeq" id="WP_188735614.1">
    <property type="nucleotide sequence ID" value="NZ_BMLW01000010.1"/>
</dbReference>
<dbReference type="SUPFAM" id="SSF53335">
    <property type="entry name" value="S-adenosyl-L-methionine-dependent methyltransferases"/>
    <property type="match status" value="1"/>
</dbReference>
<keyword evidence="2 4" id="KW-0808">Transferase</keyword>
<accession>A0ABQ2NYW9</accession>
<dbReference type="InterPro" id="IPR043675">
    <property type="entry name" value="TrmR_methyltr"/>
</dbReference>
<feature type="binding site" evidence="4">
    <location>
        <position position="65"/>
    </location>
    <ligand>
        <name>S-adenosyl-L-methionine</name>
        <dbReference type="ChEBI" id="CHEBI:59789"/>
    </ligand>
</feature>
<feature type="binding site" evidence="4">
    <location>
        <position position="35"/>
    </location>
    <ligand>
        <name>S-adenosyl-L-methionine</name>
        <dbReference type="ChEBI" id="CHEBI:59789"/>
    </ligand>
</feature>
<evidence type="ECO:0000313" key="5">
    <source>
        <dbReference type="EMBL" id="GGP13732.1"/>
    </source>
</evidence>
<keyword evidence="4" id="KW-0479">Metal-binding</keyword>
<comment type="subunit">
    <text evidence="4">Homodimer.</text>
</comment>
<comment type="function">
    <text evidence="4">Catalyzes the methylation of 5-hydroxyuridine (ho5U) to form 5-methoxyuridine (mo5U) at position 34 in tRNAs.</text>
</comment>
<feature type="binding site" evidence="4">
    <location>
        <begin position="110"/>
        <end position="111"/>
    </location>
    <ligand>
        <name>S-adenosyl-L-methionine</name>
        <dbReference type="ChEBI" id="CHEBI:59789"/>
    </ligand>
</feature>
<evidence type="ECO:0000313" key="6">
    <source>
        <dbReference type="Proteomes" id="UP000641206"/>
    </source>
</evidence>
<keyword evidence="6" id="KW-1185">Reference proteome</keyword>
<dbReference type="Gene3D" id="3.40.50.150">
    <property type="entry name" value="Vaccinia Virus protein VP39"/>
    <property type="match status" value="1"/>
</dbReference>
<evidence type="ECO:0000256" key="2">
    <source>
        <dbReference type="ARBA" id="ARBA00022679"/>
    </source>
</evidence>
<proteinExistence type="inferred from homology"/>
<evidence type="ECO:0000256" key="3">
    <source>
        <dbReference type="ARBA" id="ARBA00022691"/>
    </source>
</evidence>
<dbReference type="PANTHER" id="PTHR10509">
    <property type="entry name" value="O-METHYLTRANSFERASE-RELATED"/>
    <property type="match status" value="1"/>
</dbReference>
<dbReference type="InterPro" id="IPR029063">
    <property type="entry name" value="SAM-dependent_MTases_sf"/>
</dbReference>
<comment type="similarity">
    <text evidence="4">Belongs to the class I-like SAM-binding methyltransferase superfamily. Cation-dependent O-methyltransferase family.</text>
</comment>
<protein>
    <recommendedName>
        <fullName evidence="4">tRNA 5-hydroxyuridine methyltransferase</fullName>
        <ecNumber evidence="4">2.1.1.-</ecNumber>
    </recommendedName>
    <alternativeName>
        <fullName evidence="4">ho5U methyltransferase</fullName>
    </alternativeName>
</protein>
<dbReference type="CDD" id="cd02440">
    <property type="entry name" value="AdoMet_MTases"/>
    <property type="match status" value="1"/>
</dbReference>
<dbReference type="Proteomes" id="UP000641206">
    <property type="component" value="Unassembled WGS sequence"/>
</dbReference>
<name>A0ABQ2NYW9_9BACI</name>
<reference evidence="6" key="1">
    <citation type="journal article" date="2019" name="Int. J. Syst. Evol. Microbiol.">
        <title>The Global Catalogue of Microorganisms (GCM) 10K type strain sequencing project: providing services to taxonomists for standard genome sequencing and annotation.</title>
        <authorList>
            <consortium name="The Broad Institute Genomics Platform"/>
            <consortium name="The Broad Institute Genome Sequencing Center for Infectious Disease"/>
            <person name="Wu L."/>
            <person name="Ma J."/>
        </authorList>
    </citation>
    <scope>NUCLEOTIDE SEQUENCE [LARGE SCALE GENOMIC DNA]</scope>
    <source>
        <strain evidence="6">CGMCC 1.7693</strain>
    </source>
</reference>
<organism evidence="5 6">
    <name type="scientific">Oceanobacillus neutriphilus</name>
    <dbReference type="NCBI Taxonomy" id="531815"/>
    <lineage>
        <taxon>Bacteria</taxon>
        <taxon>Bacillati</taxon>
        <taxon>Bacillota</taxon>
        <taxon>Bacilli</taxon>
        <taxon>Bacillales</taxon>
        <taxon>Bacillaceae</taxon>
        <taxon>Oceanobacillus</taxon>
    </lineage>
</organism>
<dbReference type="HAMAP" id="MF_02217">
    <property type="entry name" value="TrmR_methyltr"/>
    <property type="match status" value="1"/>
</dbReference>
<keyword evidence="4" id="KW-0819">tRNA processing</keyword>
<feature type="binding site" evidence="4">
    <location>
        <position position="131"/>
    </location>
    <ligand>
        <name>S-adenosyl-L-methionine</name>
        <dbReference type="ChEBI" id="CHEBI:59789"/>
    </ligand>
</feature>
<comment type="caution">
    <text evidence="5">The sequence shown here is derived from an EMBL/GenBank/DDBJ whole genome shotgun (WGS) entry which is preliminary data.</text>
</comment>
<dbReference type="InterPro" id="IPR002935">
    <property type="entry name" value="SAM_O-MeTrfase"/>
</dbReference>